<reference evidence="8 9" key="1">
    <citation type="journal article" date="2008" name="Nature">
        <title>Genome analysis of the platypus reveals unique signatures of evolution.</title>
        <authorList>
            <person name="Warren W.C."/>
            <person name="Hillier L.W."/>
            <person name="Marshall Graves J.A."/>
            <person name="Birney E."/>
            <person name="Ponting C.P."/>
            <person name="Grutzner F."/>
            <person name="Belov K."/>
            <person name="Miller W."/>
            <person name="Clarke L."/>
            <person name="Chinwalla A.T."/>
            <person name="Yang S.P."/>
            <person name="Heger A."/>
            <person name="Locke D.P."/>
            <person name="Miethke P."/>
            <person name="Waters P.D."/>
            <person name="Veyrunes F."/>
            <person name="Fulton L."/>
            <person name="Fulton B."/>
            <person name="Graves T."/>
            <person name="Wallis J."/>
            <person name="Puente X.S."/>
            <person name="Lopez-Otin C."/>
            <person name="Ordonez G.R."/>
            <person name="Eichler E.E."/>
            <person name="Chen L."/>
            <person name="Cheng Z."/>
            <person name="Deakin J.E."/>
            <person name="Alsop A."/>
            <person name="Thompson K."/>
            <person name="Kirby P."/>
            <person name="Papenfuss A.T."/>
            <person name="Wakefield M.J."/>
            <person name="Olender T."/>
            <person name="Lancet D."/>
            <person name="Huttley G.A."/>
            <person name="Smit A.F."/>
            <person name="Pask A."/>
            <person name="Temple-Smith P."/>
            <person name="Batzer M.A."/>
            <person name="Walker J.A."/>
            <person name="Konkel M.K."/>
            <person name="Harris R.S."/>
            <person name="Whittington C.M."/>
            <person name="Wong E.S."/>
            <person name="Gemmell N.J."/>
            <person name="Buschiazzo E."/>
            <person name="Vargas Jentzsch I.M."/>
            <person name="Merkel A."/>
            <person name="Schmitz J."/>
            <person name="Zemann A."/>
            <person name="Churakov G."/>
            <person name="Kriegs J.O."/>
            <person name="Brosius J."/>
            <person name="Murchison E.P."/>
            <person name="Sachidanandam R."/>
            <person name="Smith C."/>
            <person name="Hannon G.J."/>
            <person name="Tsend-Ayush E."/>
            <person name="McMillan D."/>
            <person name="Attenborough R."/>
            <person name="Rens W."/>
            <person name="Ferguson-Smith M."/>
            <person name="Lefevre C.M."/>
            <person name="Sharp J.A."/>
            <person name="Nicholas K.R."/>
            <person name="Ray D.A."/>
            <person name="Kube M."/>
            <person name="Reinhardt R."/>
            <person name="Pringle T.H."/>
            <person name="Taylor J."/>
            <person name="Jones R.C."/>
            <person name="Nixon B."/>
            <person name="Dacheux J.L."/>
            <person name="Niwa H."/>
            <person name="Sekita Y."/>
            <person name="Huang X."/>
            <person name="Stark A."/>
            <person name="Kheradpour P."/>
            <person name="Kellis M."/>
            <person name="Flicek P."/>
            <person name="Chen Y."/>
            <person name="Webber C."/>
            <person name="Hardison R."/>
            <person name="Nelson J."/>
            <person name="Hallsworth-Pepin K."/>
            <person name="Delehaunty K."/>
            <person name="Markovic C."/>
            <person name="Minx P."/>
            <person name="Feng Y."/>
            <person name="Kremitzki C."/>
            <person name="Mitreva M."/>
            <person name="Glasscock J."/>
            <person name="Wylie T."/>
            <person name="Wohldmann P."/>
            <person name="Thiru P."/>
            <person name="Nhan M.N."/>
            <person name="Pohl C.S."/>
            <person name="Smith S.M."/>
            <person name="Hou S."/>
            <person name="Nefedov M."/>
            <person name="de Jong P.J."/>
            <person name="Renfree M.B."/>
            <person name="Mardis E.R."/>
            <person name="Wilson R.K."/>
        </authorList>
    </citation>
    <scope>NUCLEOTIDE SEQUENCE [LARGE SCALE GENOMIC DNA]</scope>
    <source>
        <strain evidence="8 9">Glennie</strain>
    </source>
</reference>
<proteinExistence type="predicted"/>
<dbReference type="InterPro" id="IPR037579">
    <property type="entry name" value="FIB_ANG-like"/>
</dbReference>
<dbReference type="GO" id="GO:0005615">
    <property type="term" value="C:extracellular space"/>
    <property type="evidence" value="ECO:0000318"/>
    <property type="project" value="GO_Central"/>
</dbReference>
<evidence type="ECO:0000256" key="1">
    <source>
        <dbReference type="ARBA" id="ARBA00004613"/>
    </source>
</evidence>
<evidence type="ECO:0000256" key="3">
    <source>
        <dbReference type="ARBA" id="ARBA00023157"/>
    </source>
</evidence>
<dbReference type="OMA" id="IQCGEYS"/>
<dbReference type="Ensembl" id="ENSOANT00000059215.1">
    <property type="protein sequence ID" value="ENSOANP00000052782.1"/>
    <property type="gene ID" value="ENSOANG00000050130.1"/>
</dbReference>
<evidence type="ECO:0000313" key="8">
    <source>
        <dbReference type="Ensembl" id="ENSOANP00000052782.1"/>
    </source>
</evidence>
<evidence type="ECO:0000259" key="7">
    <source>
        <dbReference type="PROSITE" id="PS51406"/>
    </source>
</evidence>
<reference evidence="8" key="2">
    <citation type="submission" date="2025-08" db="UniProtKB">
        <authorList>
            <consortium name="Ensembl"/>
        </authorList>
    </citation>
    <scope>IDENTIFICATION</scope>
    <source>
        <strain evidence="8">Glennie</strain>
    </source>
</reference>
<reference evidence="8" key="3">
    <citation type="submission" date="2025-09" db="UniProtKB">
        <authorList>
            <consortium name="Ensembl"/>
        </authorList>
    </citation>
    <scope>IDENTIFICATION</scope>
    <source>
        <strain evidence="8">Glennie</strain>
    </source>
</reference>
<sequence>MRSEFSMVLPVGSPRVPLLPLLLLLGGAGRTGSGASPRAPGRAWAGGAGRARCGEYSGQMLPDGRCRLSATLPAPDQQRCPDVFRCTDEVSYWLHENEERKQQVLELRELLSELQEELRSHRHRLKVLELQHEERSGGSATLERRVQELEGGLEEAAALQRLQASLLRDLGSQLGNLSQRSPARAPALQEEPSRPDCASIYMSGGRKTGVYSVWPSPGAQHVNVLCEMDTEGGGWTVIQRRQDGSVNFSRTWGEYRDGFGSPRREFWLGNYHIHRLTSRGPCVLRIDLEDWDGRRKHAFYQRFSIEDEANDFRLNVAGFSGTVQDALAWYHDKRGFSTPGSGSLCADLARGGWWYHQCFFSNLNGVYYKGGHYTAQSQGGLGPDGIVWFPWKNTDYYSLKKTTMMIRPRAFRPHFSL</sequence>
<dbReference type="NCBIfam" id="NF040941">
    <property type="entry name" value="GGGWT_bact"/>
    <property type="match status" value="1"/>
</dbReference>
<dbReference type="PROSITE" id="PS00514">
    <property type="entry name" value="FIBRINOGEN_C_1"/>
    <property type="match status" value="1"/>
</dbReference>
<keyword evidence="6" id="KW-0732">Signal</keyword>
<dbReference type="Bgee" id="ENSOANG00000050130">
    <property type="expression patterns" value="Expressed in testis"/>
</dbReference>
<feature type="domain" description="Fibrinogen C-terminal" evidence="7">
    <location>
        <begin position="188"/>
        <end position="410"/>
    </location>
</feature>
<keyword evidence="3" id="KW-1015">Disulfide bond</keyword>
<organism evidence="8 9">
    <name type="scientific">Ornithorhynchus anatinus</name>
    <name type="common">Duckbill platypus</name>
    <dbReference type="NCBI Taxonomy" id="9258"/>
    <lineage>
        <taxon>Eukaryota</taxon>
        <taxon>Metazoa</taxon>
        <taxon>Chordata</taxon>
        <taxon>Craniata</taxon>
        <taxon>Vertebrata</taxon>
        <taxon>Euteleostomi</taxon>
        <taxon>Mammalia</taxon>
        <taxon>Monotremata</taxon>
        <taxon>Ornithorhynchidae</taxon>
        <taxon>Ornithorhynchus</taxon>
    </lineage>
</organism>
<dbReference type="CDD" id="cd00087">
    <property type="entry name" value="FReD"/>
    <property type="match status" value="1"/>
</dbReference>
<keyword evidence="2" id="KW-0964">Secreted</keyword>
<comment type="subcellular location">
    <subcellularLocation>
        <location evidence="1">Secreted</location>
    </subcellularLocation>
</comment>
<dbReference type="GO" id="GO:0007596">
    <property type="term" value="P:blood coagulation"/>
    <property type="evidence" value="ECO:0007669"/>
    <property type="project" value="InterPro"/>
</dbReference>
<dbReference type="InParanoid" id="A0A6I8PK84"/>
<keyword evidence="5" id="KW-0175">Coiled coil</keyword>
<dbReference type="Proteomes" id="UP000002279">
    <property type="component" value="Chromosome X2"/>
</dbReference>
<dbReference type="PANTHER" id="PTHR47221:SF5">
    <property type="entry name" value="FIBRINOGEN C-TERMINAL DOMAIN-CONTAINING PROTEIN"/>
    <property type="match status" value="1"/>
</dbReference>
<evidence type="ECO:0000256" key="2">
    <source>
        <dbReference type="ARBA" id="ARBA00022525"/>
    </source>
</evidence>
<dbReference type="PANTHER" id="PTHR47221">
    <property type="entry name" value="FIBRINOGEN ALPHA CHAIN"/>
    <property type="match status" value="1"/>
</dbReference>
<dbReference type="SMART" id="SM00186">
    <property type="entry name" value="FBG"/>
    <property type="match status" value="1"/>
</dbReference>
<feature type="signal peptide" evidence="6">
    <location>
        <begin position="1"/>
        <end position="34"/>
    </location>
</feature>
<dbReference type="GeneTree" id="ENSGT00940000164041"/>
<dbReference type="InterPro" id="IPR002181">
    <property type="entry name" value="Fibrinogen_a/b/g_C_dom"/>
</dbReference>
<name>A0A6I8PK84_ORNAN</name>
<dbReference type="AlphaFoldDB" id="A0A6I8PK84"/>
<feature type="coiled-coil region" evidence="5">
    <location>
        <begin position="97"/>
        <end position="159"/>
    </location>
</feature>
<dbReference type="Gene3D" id="3.90.215.10">
    <property type="entry name" value="Gamma Fibrinogen, chain A, domain 1"/>
    <property type="match status" value="1"/>
</dbReference>
<keyword evidence="9" id="KW-1185">Reference proteome</keyword>
<accession>A0A6I8PK84</accession>
<evidence type="ECO:0000256" key="4">
    <source>
        <dbReference type="ARBA" id="ARBA00023180"/>
    </source>
</evidence>
<dbReference type="InterPro" id="IPR036056">
    <property type="entry name" value="Fibrinogen-like_C"/>
</dbReference>
<dbReference type="PROSITE" id="PS51406">
    <property type="entry name" value="FIBRINOGEN_C_2"/>
    <property type="match status" value="1"/>
</dbReference>
<feature type="chain" id="PRO_5026185181" description="Fibrinogen C-terminal domain-containing protein" evidence="6">
    <location>
        <begin position="35"/>
        <end position="417"/>
    </location>
</feature>
<evidence type="ECO:0000256" key="5">
    <source>
        <dbReference type="SAM" id="Coils"/>
    </source>
</evidence>
<keyword evidence="4" id="KW-0325">Glycoprotein</keyword>
<dbReference type="SUPFAM" id="SSF56496">
    <property type="entry name" value="Fibrinogen C-terminal domain-like"/>
    <property type="match status" value="1"/>
</dbReference>
<evidence type="ECO:0000313" key="9">
    <source>
        <dbReference type="Proteomes" id="UP000002279"/>
    </source>
</evidence>
<protein>
    <recommendedName>
        <fullName evidence="7">Fibrinogen C-terminal domain-containing protein</fullName>
    </recommendedName>
</protein>
<evidence type="ECO:0000256" key="6">
    <source>
        <dbReference type="SAM" id="SignalP"/>
    </source>
</evidence>
<dbReference type="InterPro" id="IPR020837">
    <property type="entry name" value="Fibrinogen_CS"/>
</dbReference>
<dbReference type="Pfam" id="PF00147">
    <property type="entry name" value="Fibrinogen_C"/>
    <property type="match status" value="1"/>
</dbReference>
<dbReference type="InterPro" id="IPR014716">
    <property type="entry name" value="Fibrinogen_a/b/g_C_1"/>
</dbReference>